<dbReference type="GO" id="GO:0009253">
    <property type="term" value="P:peptidoglycan catabolic process"/>
    <property type="evidence" value="ECO:0007669"/>
    <property type="project" value="InterPro"/>
</dbReference>
<dbReference type="EC" id="3.5.1.28" evidence="2"/>
<dbReference type="Gene3D" id="3.40.630.40">
    <property type="entry name" value="Zn-dependent exopeptidases"/>
    <property type="match status" value="1"/>
</dbReference>
<evidence type="ECO:0000313" key="6">
    <source>
        <dbReference type="EMBL" id="SFP97834.1"/>
    </source>
</evidence>
<accession>A0A1I5URA6</accession>
<feature type="signal peptide" evidence="4">
    <location>
        <begin position="1"/>
        <end position="26"/>
    </location>
</feature>
<evidence type="ECO:0000259" key="5">
    <source>
        <dbReference type="SMART" id="SM00646"/>
    </source>
</evidence>
<dbReference type="InterPro" id="IPR050695">
    <property type="entry name" value="N-acetylmuramoyl_amidase_3"/>
</dbReference>
<evidence type="ECO:0000256" key="3">
    <source>
        <dbReference type="ARBA" id="ARBA00022801"/>
    </source>
</evidence>
<evidence type="ECO:0000256" key="2">
    <source>
        <dbReference type="ARBA" id="ARBA00011901"/>
    </source>
</evidence>
<keyword evidence="7" id="KW-1185">Reference proteome</keyword>
<dbReference type="AlphaFoldDB" id="A0A1I5URA6"/>
<gene>
    <name evidence="6" type="ORF">SAMN05444277_1043</name>
</gene>
<sequence>MQRKIAAISFLIVIVFCCTSFRFALATKTAPAITDNLQQQQQNKLRTIVIDAGHGGKDIGARGKYSYEKNVALAIALKLQATLQQALPDVKIVMTRTTDIFDDPRVKANKANAAKGDLFICIHCNSAKPITHSEITGYKTQTYYTGKGKKRKKHTRKVAVRRYWTTPNPAKGTETYIWAADRNDNKEVAMMENESLYMDSSLAQQLGDFDPGDPTRKMYYTLKTQQYFQRSANLARDVENEFIKIGRTSREARQRGVGIWVLQATAMPSILVETGFISNPEDEDYLNSTSGQQELCNAITNAVMNYKNNLETNSFQSFSQDSLQ</sequence>
<dbReference type="PANTHER" id="PTHR30404:SF0">
    <property type="entry name" value="N-ACETYLMURAMOYL-L-ALANINE AMIDASE AMIC"/>
    <property type="match status" value="1"/>
</dbReference>
<organism evidence="6 7">
    <name type="scientific">Parafilimonas terrae</name>
    <dbReference type="NCBI Taxonomy" id="1465490"/>
    <lineage>
        <taxon>Bacteria</taxon>
        <taxon>Pseudomonadati</taxon>
        <taxon>Bacteroidota</taxon>
        <taxon>Chitinophagia</taxon>
        <taxon>Chitinophagales</taxon>
        <taxon>Chitinophagaceae</taxon>
        <taxon>Parafilimonas</taxon>
    </lineage>
</organism>
<dbReference type="OrthoDB" id="9806267at2"/>
<feature type="domain" description="MurNAc-LAA" evidence="5">
    <location>
        <begin position="108"/>
        <end position="304"/>
    </location>
</feature>
<keyword evidence="3" id="KW-0378">Hydrolase</keyword>
<dbReference type="STRING" id="1465490.SAMN05444277_1043"/>
<dbReference type="PANTHER" id="PTHR30404">
    <property type="entry name" value="N-ACETYLMURAMOYL-L-ALANINE AMIDASE"/>
    <property type="match status" value="1"/>
</dbReference>
<comment type="catalytic activity">
    <reaction evidence="1">
        <text>Hydrolyzes the link between N-acetylmuramoyl residues and L-amino acid residues in certain cell-wall glycopeptides.</text>
        <dbReference type="EC" id="3.5.1.28"/>
    </reaction>
</comment>
<dbReference type="Proteomes" id="UP000199031">
    <property type="component" value="Unassembled WGS sequence"/>
</dbReference>
<dbReference type="RefSeq" id="WP_090657113.1">
    <property type="nucleotide sequence ID" value="NZ_FOXQ01000004.1"/>
</dbReference>
<feature type="chain" id="PRO_5011538890" description="N-acetylmuramoyl-L-alanine amidase" evidence="4">
    <location>
        <begin position="27"/>
        <end position="324"/>
    </location>
</feature>
<protein>
    <recommendedName>
        <fullName evidence="2">N-acetylmuramoyl-L-alanine amidase</fullName>
        <ecNumber evidence="2">3.5.1.28</ecNumber>
    </recommendedName>
</protein>
<evidence type="ECO:0000256" key="4">
    <source>
        <dbReference type="SAM" id="SignalP"/>
    </source>
</evidence>
<dbReference type="InterPro" id="IPR002508">
    <property type="entry name" value="MurNAc-LAA_cat"/>
</dbReference>
<dbReference type="GO" id="GO:0008745">
    <property type="term" value="F:N-acetylmuramoyl-L-alanine amidase activity"/>
    <property type="evidence" value="ECO:0007669"/>
    <property type="project" value="UniProtKB-EC"/>
</dbReference>
<dbReference type="Pfam" id="PF01520">
    <property type="entry name" value="Amidase_3"/>
    <property type="match status" value="1"/>
</dbReference>
<proteinExistence type="predicted"/>
<reference evidence="6 7" key="1">
    <citation type="submission" date="2016-10" db="EMBL/GenBank/DDBJ databases">
        <authorList>
            <person name="de Groot N.N."/>
        </authorList>
    </citation>
    <scope>NUCLEOTIDE SEQUENCE [LARGE SCALE GENOMIC DNA]</scope>
    <source>
        <strain evidence="6 7">DSM 28286</strain>
    </source>
</reference>
<keyword evidence="4" id="KW-0732">Signal</keyword>
<name>A0A1I5URA6_9BACT</name>
<dbReference type="SUPFAM" id="SSF53187">
    <property type="entry name" value="Zn-dependent exopeptidases"/>
    <property type="match status" value="1"/>
</dbReference>
<evidence type="ECO:0000256" key="1">
    <source>
        <dbReference type="ARBA" id="ARBA00001561"/>
    </source>
</evidence>
<evidence type="ECO:0000313" key="7">
    <source>
        <dbReference type="Proteomes" id="UP000199031"/>
    </source>
</evidence>
<dbReference type="SMART" id="SM00646">
    <property type="entry name" value="Ami_3"/>
    <property type="match status" value="1"/>
</dbReference>
<dbReference type="EMBL" id="FOXQ01000004">
    <property type="protein sequence ID" value="SFP97834.1"/>
    <property type="molecule type" value="Genomic_DNA"/>
</dbReference>
<dbReference type="GO" id="GO:0030288">
    <property type="term" value="C:outer membrane-bounded periplasmic space"/>
    <property type="evidence" value="ECO:0007669"/>
    <property type="project" value="TreeGrafter"/>
</dbReference>
<dbReference type="CDD" id="cd02696">
    <property type="entry name" value="MurNAc-LAA"/>
    <property type="match status" value="1"/>
</dbReference>